<dbReference type="KEGG" id="ovi:T265_09520"/>
<keyword evidence="2" id="KW-1185">Reference proteome</keyword>
<dbReference type="EMBL" id="KL596902">
    <property type="protein sequence ID" value="KER22380.1"/>
    <property type="molecule type" value="Genomic_DNA"/>
</dbReference>
<dbReference type="Proteomes" id="UP000054324">
    <property type="component" value="Unassembled WGS sequence"/>
</dbReference>
<reference evidence="1 2" key="1">
    <citation type="submission" date="2013-11" db="EMBL/GenBank/DDBJ databases">
        <title>Opisthorchis viverrini - life in the bile duct.</title>
        <authorList>
            <person name="Young N.D."/>
            <person name="Nagarajan N."/>
            <person name="Lin S.J."/>
            <person name="Korhonen P.K."/>
            <person name="Jex A.R."/>
            <person name="Hall R.S."/>
            <person name="Safavi-Hemami H."/>
            <person name="Kaewkong W."/>
            <person name="Bertrand D."/>
            <person name="Gao S."/>
            <person name="Seet Q."/>
            <person name="Wongkham S."/>
            <person name="Teh B.T."/>
            <person name="Wongkham C."/>
            <person name="Intapan P.M."/>
            <person name="Maleewong W."/>
            <person name="Yang X."/>
            <person name="Hu M."/>
            <person name="Wang Z."/>
            <person name="Hofmann A."/>
            <person name="Sternberg P.W."/>
            <person name="Tan P."/>
            <person name="Wang J."/>
            <person name="Gasser R.B."/>
        </authorList>
    </citation>
    <scope>NUCLEOTIDE SEQUENCE [LARGE SCALE GENOMIC DNA]</scope>
</reference>
<dbReference type="RefSeq" id="XP_009173878.1">
    <property type="nucleotide sequence ID" value="XM_009175614.1"/>
</dbReference>
<dbReference type="GeneID" id="20323689"/>
<gene>
    <name evidence="1" type="ORF">T265_09520</name>
</gene>
<name>A0A074ZGK3_OPIVI</name>
<proteinExistence type="predicted"/>
<dbReference type="CTD" id="20323689"/>
<accession>A0A074ZGK3</accession>
<dbReference type="AlphaFoldDB" id="A0A074ZGK3"/>
<protein>
    <submittedName>
        <fullName evidence="1">Uncharacterized protein</fullName>
    </submittedName>
</protein>
<evidence type="ECO:0000313" key="1">
    <source>
        <dbReference type="EMBL" id="KER22380.1"/>
    </source>
</evidence>
<sequence>MLYCLIRIRRLKCSVQLDLKGSAWPENSEESMGIRRLMPLHAAYTLEAILSSSKDLTFSQYQTPSHSLCTHFFSAPNGNAKSAHQLMLDHINAIGGINYGLLQHFYAGGRKEQRSIRMEKVFRKLRIRAAVRWGITRNYKQASVFVPSSLIELGKRTEQRRLFTGIQSTKARSVLRLSTTPTPYIPRAIASGSPDTRREKCETAEVKQLSSSLEF</sequence>
<dbReference type="OrthoDB" id="6244958at2759"/>
<organism evidence="1 2">
    <name type="scientific">Opisthorchis viverrini</name>
    <name type="common">Southeast Asian liver fluke</name>
    <dbReference type="NCBI Taxonomy" id="6198"/>
    <lineage>
        <taxon>Eukaryota</taxon>
        <taxon>Metazoa</taxon>
        <taxon>Spiralia</taxon>
        <taxon>Lophotrochozoa</taxon>
        <taxon>Platyhelminthes</taxon>
        <taxon>Trematoda</taxon>
        <taxon>Digenea</taxon>
        <taxon>Opisthorchiida</taxon>
        <taxon>Opisthorchiata</taxon>
        <taxon>Opisthorchiidae</taxon>
        <taxon>Opisthorchis</taxon>
    </lineage>
</organism>
<evidence type="ECO:0000313" key="2">
    <source>
        <dbReference type="Proteomes" id="UP000054324"/>
    </source>
</evidence>